<dbReference type="InterPro" id="IPR036390">
    <property type="entry name" value="WH_DNA-bd_sf"/>
</dbReference>
<dbReference type="SUPFAM" id="SSF46785">
    <property type="entry name" value="Winged helix' DNA-binding domain"/>
    <property type="match status" value="1"/>
</dbReference>
<evidence type="ECO:0000313" key="2">
    <source>
        <dbReference type="Proteomes" id="UP000182573"/>
    </source>
</evidence>
<dbReference type="Proteomes" id="UP000182573">
    <property type="component" value="Unassembled WGS sequence"/>
</dbReference>
<gene>
    <name evidence="1" type="ORF">SAMN05443574_103257</name>
</gene>
<proteinExistence type="predicted"/>
<dbReference type="EMBL" id="FNOF01000003">
    <property type="protein sequence ID" value="SDW44448.1"/>
    <property type="molecule type" value="Genomic_DNA"/>
</dbReference>
<evidence type="ECO:0008006" key="3">
    <source>
        <dbReference type="Google" id="ProtNLM"/>
    </source>
</evidence>
<dbReference type="AlphaFoldDB" id="A0A1H2TKW6"/>
<dbReference type="Gene3D" id="1.10.10.10">
    <property type="entry name" value="Winged helix-like DNA-binding domain superfamily/Winged helix DNA-binding domain"/>
    <property type="match status" value="1"/>
</dbReference>
<reference evidence="1 2" key="1">
    <citation type="submission" date="2016-10" db="EMBL/GenBank/DDBJ databases">
        <authorList>
            <person name="de Groot N.N."/>
        </authorList>
    </citation>
    <scope>NUCLEOTIDE SEQUENCE [LARGE SCALE GENOMIC DNA]</scope>
    <source>
        <strain evidence="1 2">DSM 3756</strain>
    </source>
</reference>
<organism evidence="1 2">
    <name type="scientific">Haloarcula vallismortis</name>
    <name type="common">Halobacterium vallismortis</name>
    <dbReference type="NCBI Taxonomy" id="28442"/>
    <lineage>
        <taxon>Archaea</taxon>
        <taxon>Methanobacteriati</taxon>
        <taxon>Methanobacteriota</taxon>
        <taxon>Stenosarchaea group</taxon>
        <taxon>Halobacteria</taxon>
        <taxon>Halobacteriales</taxon>
        <taxon>Haloarculaceae</taxon>
        <taxon>Haloarcula</taxon>
    </lineage>
</organism>
<accession>A0A1H2TKW6</accession>
<evidence type="ECO:0000313" key="1">
    <source>
        <dbReference type="EMBL" id="SDW44448.1"/>
    </source>
</evidence>
<dbReference type="RefSeq" id="WP_004515124.1">
    <property type="nucleotide sequence ID" value="NZ_FNOF01000003.1"/>
</dbReference>
<name>A0A1H2TKW6_HALVA</name>
<dbReference type="STRING" id="28442.SAMN05443574_103257"/>
<protein>
    <recommendedName>
        <fullName evidence="3">Winged helix-turn-helix DNA-binding</fullName>
    </recommendedName>
</protein>
<sequence>MGQYDVAKVILESDGGLEKSQLIRQIDLSKSAVEASIHDLLEKDYITESEDGRLIWNPDISEEKIDNIRPRSLSELDF</sequence>
<dbReference type="InterPro" id="IPR036388">
    <property type="entry name" value="WH-like_DNA-bd_sf"/>
</dbReference>